<evidence type="ECO:0000313" key="2">
    <source>
        <dbReference type="Proteomes" id="UP001162992"/>
    </source>
</evidence>
<keyword evidence="2" id="KW-1185">Reference proteome</keyword>
<dbReference type="Proteomes" id="UP001162992">
    <property type="component" value="Chromosome 10"/>
</dbReference>
<organism evidence="1 2">
    <name type="scientific">Diphasiastrum complanatum</name>
    <name type="common">Issler's clubmoss</name>
    <name type="synonym">Lycopodium complanatum</name>
    <dbReference type="NCBI Taxonomy" id="34168"/>
    <lineage>
        <taxon>Eukaryota</taxon>
        <taxon>Viridiplantae</taxon>
        <taxon>Streptophyta</taxon>
        <taxon>Embryophyta</taxon>
        <taxon>Tracheophyta</taxon>
        <taxon>Lycopodiopsida</taxon>
        <taxon>Lycopodiales</taxon>
        <taxon>Lycopodiaceae</taxon>
        <taxon>Lycopodioideae</taxon>
        <taxon>Diphasiastrum</taxon>
    </lineage>
</organism>
<evidence type="ECO:0000313" key="1">
    <source>
        <dbReference type="EMBL" id="KAJ7540151.1"/>
    </source>
</evidence>
<comment type="caution">
    <text evidence="1">The sequence shown here is derived from an EMBL/GenBank/DDBJ whole genome shotgun (WGS) entry which is preliminary data.</text>
</comment>
<dbReference type="EMBL" id="CM055101">
    <property type="protein sequence ID" value="KAJ7540151.1"/>
    <property type="molecule type" value="Genomic_DNA"/>
</dbReference>
<sequence>MHPLSLCICLTPLCTCFCLPSGGIQVRLCFSLYSTSMCLCNGFDSMIYRFNERRDNAIFCKT</sequence>
<protein>
    <submittedName>
        <fullName evidence="1">Uncharacterized protein</fullName>
    </submittedName>
</protein>
<proteinExistence type="predicted"/>
<name>A0ACC2CDR7_DIPCM</name>
<gene>
    <name evidence="1" type="ORF">O6H91_10G002700</name>
</gene>
<accession>A0ACC2CDR7</accession>
<reference evidence="2" key="1">
    <citation type="journal article" date="2024" name="Proc. Natl. Acad. Sci. U.S.A.">
        <title>Extraordinary preservation of gene collinearity over three hundred million years revealed in homosporous lycophytes.</title>
        <authorList>
            <person name="Li C."/>
            <person name="Wickell D."/>
            <person name="Kuo L.Y."/>
            <person name="Chen X."/>
            <person name="Nie B."/>
            <person name="Liao X."/>
            <person name="Peng D."/>
            <person name="Ji J."/>
            <person name="Jenkins J."/>
            <person name="Williams M."/>
            <person name="Shu S."/>
            <person name="Plott C."/>
            <person name="Barry K."/>
            <person name="Rajasekar S."/>
            <person name="Grimwood J."/>
            <person name="Han X."/>
            <person name="Sun S."/>
            <person name="Hou Z."/>
            <person name="He W."/>
            <person name="Dai G."/>
            <person name="Sun C."/>
            <person name="Schmutz J."/>
            <person name="Leebens-Mack J.H."/>
            <person name="Li F.W."/>
            <person name="Wang L."/>
        </authorList>
    </citation>
    <scope>NUCLEOTIDE SEQUENCE [LARGE SCALE GENOMIC DNA]</scope>
    <source>
        <strain evidence="2">cv. PW_Plant_1</strain>
    </source>
</reference>